<dbReference type="Proteomes" id="UP000318380">
    <property type="component" value="Unassembled WGS sequence"/>
</dbReference>
<feature type="signal peptide" evidence="1">
    <location>
        <begin position="1"/>
        <end position="26"/>
    </location>
</feature>
<name>A0A561B728_9ACTN</name>
<dbReference type="Pfam" id="PF11329">
    <property type="entry name" value="DUF3131"/>
    <property type="match status" value="1"/>
</dbReference>
<dbReference type="Gene3D" id="1.50.10.140">
    <property type="match status" value="1"/>
</dbReference>
<comment type="caution">
    <text evidence="4">The sequence shown here is derived from an EMBL/GenBank/DDBJ whole genome shotgun (WGS) entry which is preliminary data.</text>
</comment>
<gene>
    <name evidence="4" type="ORF">FB561_6172</name>
</gene>
<dbReference type="RefSeq" id="WP_145813527.1">
    <property type="nucleotide sequence ID" value="NZ_VIVK01000002.1"/>
</dbReference>
<dbReference type="AlphaFoldDB" id="A0A561B728"/>
<keyword evidence="1" id="KW-0732">Signal</keyword>
<feature type="domain" description="Glycoamylase-like" evidence="2">
    <location>
        <begin position="313"/>
        <end position="507"/>
    </location>
</feature>
<dbReference type="InterPro" id="IPR019282">
    <property type="entry name" value="Glycoamylase-like_cons_dom"/>
</dbReference>
<evidence type="ECO:0000259" key="3">
    <source>
        <dbReference type="Pfam" id="PF11329"/>
    </source>
</evidence>
<protein>
    <submittedName>
        <fullName evidence="4">Uncharacterized protein DUF3131</fullName>
    </submittedName>
</protein>
<evidence type="ECO:0000313" key="5">
    <source>
        <dbReference type="Proteomes" id="UP000318380"/>
    </source>
</evidence>
<accession>A0A561B728</accession>
<dbReference type="InterPro" id="IPR021478">
    <property type="entry name" value="DUF3131"/>
</dbReference>
<organism evidence="4 5">
    <name type="scientific">Kribbella amoyensis</name>
    <dbReference type="NCBI Taxonomy" id="996641"/>
    <lineage>
        <taxon>Bacteria</taxon>
        <taxon>Bacillati</taxon>
        <taxon>Actinomycetota</taxon>
        <taxon>Actinomycetes</taxon>
        <taxon>Propionibacteriales</taxon>
        <taxon>Kribbellaceae</taxon>
        <taxon>Kribbella</taxon>
    </lineage>
</organism>
<proteinExistence type="predicted"/>
<dbReference type="InterPro" id="IPR006311">
    <property type="entry name" value="TAT_signal"/>
</dbReference>
<feature type="chain" id="PRO_5022072739" evidence="1">
    <location>
        <begin position="27"/>
        <end position="530"/>
    </location>
</feature>
<keyword evidence="5" id="KW-1185">Reference proteome</keyword>
<evidence type="ECO:0000259" key="2">
    <source>
        <dbReference type="Pfam" id="PF10091"/>
    </source>
</evidence>
<dbReference type="OrthoDB" id="9769991at2"/>
<reference evidence="4 5" key="1">
    <citation type="submission" date="2019-06" db="EMBL/GenBank/DDBJ databases">
        <title>Sequencing the genomes of 1000 actinobacteria strains.</title>
        <authorList>
            <person name="Klenk H.-P."/>
        </authorList>
    </citation>
    <scope>NUCLEOTIDE SEQUENCE [LARGE SCALE GENOMIC DNA]</scope>
    <source>
        <strain evidence="4 5">DSM 24683</strain>
    </source>
</reference>
<dbReference type="EMBL" id="VIVK01000002">
    <property type="protein sequence ID" value="TWD74741.1"/>
    <property type="molecule type" value="Genomic_DNA"/>
</dbReference>
<sequence length="530" mass="58109">MTATISRRTLLAATGSAALIGTTATAGPSYAGPRDPAQLLKGSWQPTREDKALVGRWARDTWRSLVAMTDERTGLPADNIGASVTDPVRSKYTSPTNIGGYLWSTVVARQLGIISPQESLRRITQTLTTMRTVDHHEPSGMYFNWYDEATGEVLHVDPDGTREITPFVSSVDNGWFAAALMVVRNAEPRARALADSLLGTMNFAYYYNPDARPGLGAGLMRGGFFETPPPDEETDKGNHAGTGPDVYYRKFHYDTCNTEARIAPYIGIALGQVPPEQYFATYRVFPDSCDWSWVEQKARGVHRKYLGIDVFEGTYSYRGMRLVPSWGGDMFESLMPDLFVPESRWAPRSWGINHPLTVRAHIEHGMDDAKYGYWGFSPASNPKGGYSVYGVDAIGMDPNGYPSDLEATNYDAGFEGCREGTNPNPAFGDGVVTPHAAFLAMQYAPRQAIDNLGRIESTLKAYSAGGFYDSVAVRSGLIARRYLSLDQAMVMGAIGNVFGNDVIRRNFSAGAVARKVRPLIAMEEFTAGLD</sequence>
<evidence type="ECO:0000313" key="4">
    <source>
        <dbReference type="EMBL" id="TWD74741.1"/>
    </source>
</evidence>
<dbReference type="Pfam" id="PF10091">
    <property type="entry name" value="Glycoamylase"/>
    <property type="match status" value="1"/>
</dbReference>
<dbReference type="PROSITE" id="PS51318">
    <property type="entry name" value="TAT"/>
    <property type="match status" value="1"/>
</dbReference>
<evidence type="ECO:0000256" key="1">
    <source>
        <dbReference type="SAM" id="SignalP"/>
    </source>
</evidence>
<feature type="domain" description="DUF3131" evidence="3">
    <location>
        <begin position="56"/>
        <end position="198"/>
    </location>
</feature>